<dbReference type="RefSeq" id="WP_144796713.1">
    <property type="nucleotide sequence ID" value="NZ_BAAAPG010000001.1"/>
</dbReference>
<evidence type="ECO:0000259" key="5">
    <source>
        <dbReference type="PROSITE" id="PS50977"/>
    </source>
</evidence>
<dbReference type="Proteomes" id="UP000517712">
    <property type="component" value="Unassembled WGS sequence"/>
</dbReference>
<gene>
    <name evidence="6" type="ORF">HD600_000081</name>
</gene>
<dbReference type="Pfam" id="PF00440">
    <property type="entry name" value="TetR_N"/>
    <property type="match status" value="1"/>
</dbReference>
<organism evidence="6 7">
    <name type="scientific">Microbacterium ginsengiterrae</name>
    <dbReference type="NCBI Taxonomy" id="546115"/>
    <lineage>
        <taxon>Bacteria</taxon>
        <taxon>Bacillati</taxon>
        <taxon>Actinomycetota</taxon>
        <taxon>Actinomycetes</taxon>
        <taxon>Micrococcales</taxon>
        <taxon>Microbacteriaceae</taxon>
        <taxon>Microbacterium</taxon>
    </lineage>
</organism>
<dbReference type="Gene3D" id="1.10.357.10">
    <property type="entry name" value="Tetracycline Repressor, domain 2"/>
    <property type="match status" value="1"/>
</dbReference>
<dbReference type="InterPro" id="IPR001647">
    <property type="entry name" value="HTH_TetR"/>
</dbReference>
<dbReference type="EMBL" id="JACHMU010000001">
    <property type="protein sequence ID" value="MBB5741584.1"/>
    <property type="molecule type" value="Genomic_DNA"/>
</dbReference>
<protein>
    <submittedName>
        <fullName evidence="6">AcrR family transcriptional regulator</fullName>
    </submittedName>
</protein>
<dbReference type="PROSITE" id="PS50977">
    <property type="entry name" value="HTH_TETR_2"/>
    <property type="match status" value="1"/>
</dbReference>
<evidence type="ECO:0000313" key="7">
    <source>
        <dbReference type="Proteomes" id="UP000517712"/>
    </source>
</evidence>
<keyword evidence="2 4" id="KW-0238">DNA-binding</keyword>
<evidence type="ECO:0000256" key="2">
    <source>
        <dbReference type="ARBA" id="ARBA00023125"/>
    </source>
</evidence>
<evidence type="ECO:0000313" key="6">
    <source>
        <dbReference type="EMBL" id="MBB5741584.1"/>
    </source>
</evidence>
<evidence type="ECO:0000256" key="1">
    <source>
        <dbReference type="ARBA" id="ARBA00023015"/>
    </source>
</evidence>
<comment type="caution">
    <text evidence="6">The sequence shown here is derived from an EMBL/GenBank/DDBJ whole genome shotgun (WGS) entry which is preliminary data.</text>
</comment>
<dbReference type="Pfam" id="PF21943">
    <property type="entry name" value="TetR_C_46"/>
    <property type="match status" value="1"/>
</dbReference>
<dbReference type="InterPro" id="IPR009057">
    <property type="entry name" value="Homeodomain-like_sf"/>
</dbReference>
<dbReference type="InterPro" id="IPR050109">
    <property type="entry name" value="HTH-type_TetR-like_transc_reg"/>
</dbReference>
<dbReference type="PROSITE" id="PS01081">
    <property type="entry name" value="HTH_TETR_1"/>
    <property type="match status" value="1"/>
</dbReference>
<dbReference type="PANTHER" id="PTHR30055">
    <property type="entry name" value="HTH-TYPE TRANSCRIPTIONAL REGULATOR RUTR"/>
    <property type="match status" value="1"/>
</dbReference>
<dbReference type="SUPFAM" id="SSF46689">
    <property type="entry name" value="Homeodomain-like"/>
    <property type="match status" value="1"/>
</dbReference>
<evidence type="ECO:0000256" key="4">
    <source>
        <dbReference type="PROSITE-ProRule" id="PRU00335"/>
    </source>
</evidence>
<keyword evidence="1" id="KW-0805">Transcription regulation</keyword>
<feature type="domain" description="HTH tetR-type" evidence="5">
    <location>
        <begin position="12"/>
        <end position="72"/>
    </location>
</feature>
<accession>A0A7W9FBY1</accession>
<keyword evidence="7" id="KW-1185">Reference proteome</keyword>
<dbReference type="InterPro" id="IPR054129">
    <property type="entry name" value="DesT_TetR_C"/>
</dbReference>
<name>A0A7W9FBY1_9MICO</name>
<evidence type="ECO:0000256" key="3">
    <source>
        <dbReference type="ARBA" id="ARBA00023163"/>
    </source>
</evidence>
<feature type="DNA-binding region" description="H-T-H motif" evidence="4">
    <location>
        <begin position="35"/>
        <end position="54"/>
    </location>
</feature>
<dbReference type="GO" id="GO:0000976">
    <property type="term" value="F:transcription cis-regulatory region binding"/>
    <property type="evidence" value="ECO:0007669"/>
    <property type="project" value="TreeGrafter"/>
</dbReference>
<dbReference type="AlphaFoldDB" id="A0A7W9FBY1"/>
<reference evidence="6 7" key="1">
    <citation type="submission" date="2020-08" db="EMBL/GenBank/DDBJ databases">
        <title>Sequencing the genomes of 1000 actinobacteria strains.</title>
        <authorList>
            <person name="Klenk H.-P."/>
        </authorList>
    </citation>
    <scope>NUCLEOTIDE SEQUENCE [LARGE SCALE GENOMIC DNA]</scope>
    <source>
        <strain evidence="6 7">DSM 24823</strain>
    </source>
</reference>
<dbReference type="PANTHER" id="PTHR30055:SF174">
    <property type="entry name" value="TRANSCRIPTIONAL REGULATORY PROTEIN (PROBABLY TETR-FAMILY)-RELATED"/>
    <property type="match status" value="1"/>
</dbReference>
<sequence length="199" mass="22187">MPEERRSRLTPDDRRTQLLALGVNFLADHSLDALSMDELARRAGVSRALIFHYFESKQGMQRAVVTTARDSLQHATQPRPELPPRERIDDTLRRFAGFVREHRGTFLSLVRGTASGDPTVRSLVDESREFNAEQLRTAFIELGVPDTRAVRLALRAWVSFAEEVFVSLAVDDLADDTALVDFLVRALDGAVAAATESPI</sequence>
<proteinExistence type="predicted"/>
<dbReference type="GO" id="GO:0003700">
    <property type="term" value="F:DNA-binding transcription factor activity"/>
    <property type="evidence" value="ECO:0007669"/>
    <property type="project" value="TreeGrafter"/>
</dbReference>
<dbReference type="InterPro" id="IPR023772">
    <property type="entry name" value="DNA-bd_HTH_TetR-type_CS"/>
</dbReference>
<keyword evidence="3" id="KW-0804">Transcription</keyword>